<protein>
    <recommendedName>
        <fullName evidence="4">CobQ/CobB/MinD/ParA nucleotide binding domain-containing protein</fullName>
    </recommendedName>
</protein>
<keyword evidence="2" id="KW-0067">ATP-binding</keyword>
<dbReference type="EMBL" id="CP097218">
    <property type="protein sequence ID" value="UQN30458.1"/>
    <property type="molecule type" value="Genomic_DNA"/>
</dbReference>
<keyword evidence="6" id="KW-1185">Reference proteome</keyword>
<evidence type="ECO:0000256" key="2">
    <source>
        <dbReference type="ARBA" id="ARBA00022840"/>
    </source>
</evidence>
<dbReference type="Pfam" id="PF01656">
    <property type="entry name" value="CbiA"/>
    <property type="match status" value="1"/>
</dbReference>
<keyword evidence="1" id="KW-0547">Nucleotide-binding</keyword>
<proteinExistence type="predicted"/>
<feature type="compositionally biased region" description="Acidic residues" evidence="3">
    <location>
        <begin position="121"/>
        <end position="134"/>
    </location>
</feature>
<evidence type="ECO:0000256" key="1">
    <source>
        <dbReference type="ARBA" id="ARBA00022741"/>
    </source>
</evidence>
<evidence type="ECO:0000259" key="4">
    <source>
        <dbReference type="Pfam" id="PF01656"/>
    </source>
</evidence>
<dbReference type="PANTHER" id="PTHR43384">
    <property type="entry name" value="SEPTUM SITE-DETERMINING PROTEIN MIND HOMOLOG, CHLOROPLASTIC-RELATED"/>
    <property type="match status" value="1"/>
</dbReference>
<feature type="compositionally biased region" description="Pro residues" evidence="3">
    <location>
        <begin position="76"/>
        <end position="90"/>
    </location>
</feature>
<feature type="region of interest" description="Disordered" evidence="3">
    <location>
        <begin position="30"/>
        <end position="194"/>
    </location>
</feature>
<evidence type="ECO:0000313" key="6">
    <source>
        <dbReference type="Proteomes" id="UP001055868"/>
    </source>
</evidence>
<dbReference type="InterPro" id="IPR002586">
    <property type="entry name" value="CobQ/CobB/MinD/ParA_Nub-bd_dom"/>
</dbReference>
<dbReference type="Proteomes" id="UP001055868">
    <property type="component" value="Chromosome"/>
</dbReference>
<feature type="compositionally biased region" description="Pro residues" evidence="3">
    <location>
        <begin position="154"/>
        <end position="163"/>
    </location>
</feature>
<dbReference type="SUPFAM" id="SSF52540">
    <property type="entry name" value="P-loop containing nucleoside triphosphate hydrolases"/>
    <property type="match status" value="1"/>
</dbReference>
<dbReference type="InterPro" id="IPR027417">
    <property type="entry name" value="P-loop_NTPase"/>
</dbReference>
<feature type="compositionally biased region" description="Acidic residues" evidence="3">
    <location>
        <begin position="58"/>
        <end position="73"/>
    </location>
</feature>
<organism evidence="5 6">
    <name type="scientific">Brachybacterium kimchii</name>
    <dbReference type="NCBI Taxonomy" id="2942909"/>
    <lineage>
        <taxon>Bacteria</taxon>
        <taxon>Bacillati</taxon>
        <taxon>Actinomycetota</taxon>
        <taxon>Actinomycetes</taxon>
        <taxon>Micrococcales</taxon>
        <taxon>Dermabacteraceae</taxon>
        <taxon>Brachybacterium</taxon>
    </lineage>
</organism>
<gene>
    <name evidence="5" type="ORF">M4486_03710</name>
</gene>
<feature type="domain" description="CobQ/CobB/MinD/ParA nucleotide binding" evidence="4">
    <location>
        <begin position="250"/>
        <end position="285"/>
    </location>
</feature>
<sequence>MPVASPLGDYLRAVQISDIDPLFDDIHVDENGSISEDADGEMSAAEQLASEPEKVSDVAEDDASDWLSDETDETPLPAPQATPPRAPEPSTPSSASDWLFDEEPGEDDVTEPAPQQLESPADAEDEEDDEEDFEGFTAAPPAARTARYHRAEPTPTPSTPTPAPAEQAAPAPRGRRRVSMPTFADPAPTQQDAPGVAVEAIDRDFDDVLIPDAEETDDEDLDVDQALDGAFSSSSRSAAHRSAPLGIVMAIVAGKGGVGKSTVSLCIAQAAAEVGGLSVCLIDANRGQGDLGLYLRVRKSDLPSIYDAVTIGDLSTAILSPEQIASARNGSGDRISFSFVQAPRPLPGGEVSHEIRAVRPEHYAEVIDRARGQFDLVIVDTQITEGLDTSGVIDDVVGPLLHRGGYGLGIAEFSTTGVENLLIAMNYLRNLGADSARMMSIVNRLDSSVHEYGKLPQLLGRESKWKGAVQYNERIYDDMVSRHVPYNVPTMRRVVMDVLFTVTGIDEFTTRGETEPKTSKLPWWKRWFRR</sequence>
<dbReference type="RefSeq" id="WP_249479785.1">
    <property type="nucleotide sequence ID" value="NZ_CP097218.1"/>
</dbReference>
<dbReference type="Gene3D" id="3.40.50.300">
    <property type="entry name" value="P-loop containing nucleotide triphosphate hydrolases"/>
    <property type="match status" value="1"/>
</dbReference>
<reference evidence="5" key="1">
    <citation type="submission" date="2022-05" db="EMBL/GenBank/DDBJ databases">
        <title>Genomic analysis of Brachybacterium sp. CBA3104.</title>
        <authorList>
            <person name="Roh S.W."/>
            <person name="Kim Y.B."/>
            <person name="Kim Y."/>
        </authorList>
    </citation>
    <scope>NUCLEOTIDE SEQUENCE</scope>
    <source>
        <strain evidence="5">CBA3104</strain>
    </source>
</reference>
<dbReference type="InterPro" id="IPR050625">
    <property type="entry name" value="ParA/MinD_ATPase"/>
</dbReference>
<evidence type="ECO:0000256" key="3">
    <source>
        <dbReference type="SAM" id="MobiDB-lite"/>
    </source>
</evidence>
<feature type="compositionally biased region" description="Acidic residues" evidence="3">
    <location>
        <begin position="99"/>
        <end position="110"/>
    </location>
</feature>
<name>A0ABY4NAL2_9MICO</name>
<evidence type="ECO:0000313" key="5">
    <source>
        <dbReference type="EMBL" id="UQN30458.1"/>
    </source>
</evidence>
<accession>A0ABY4NAL2</accession>
<dbReference type="PANTHER" id="PTHR43384:SF6">
    <property type="entry name" value="SEPTUM SITE-DETERMINING PROTEIN MIND HOMOLOG, CHLOROPLASTIC"/>
    <property type="match status" value="1"/>
</dbReference>